<dbReference type="InterPro" id="IPR020952">
    <property type="entry name" value="Antiterm_prot_N_Arg-rich"/>
</dbReference>
<reference evidence="1 2" key="1">
    <citation type="submission" date="2023-10" db="EMBL/GenBank/DDBJ databases">
        <authorList>
            <person name="Dale J."/>
        </authorList>
    </citation>
    <scope>NUCLEOTIDE SEQUENCE [LARGE SCALE GENOMIC DNA]</scope>
    <source>
        <strain evidence="1 2">2023EL-00970</strain>
    </source>
</reference>
<name>A0ABU4E5K0_9ENTR</name>
<organism evidence="1 2">
    <name type="scientific">Atlantibacter subterraneus</name>
    <dbReference type="NCBI Taxonomy" id="255519"/>
    <lineage>
        <taxon>Bacteria</taxon>
        <taxon>Pseudomonadati</taxon>
        <taxon>Pseudomonadota</taxon>
        <taxon>Gammaproteobacteria</taxon>
        <taxon>Enterobacterales</taxon>
        <taxon>Enterobacteriaceae</taxon>
        <taxon>Atlantibacter</taxon>
    </lineage>
</organism>
<accession>A0ABU4E5K0</accession>
<comment type="caution">
    <text evidence="1">The sequence shown here is derived from an EMBL/GenBank/DDBJ whole genome shotgun (WGS) entry which is preliminary data.</text>
</comment>
<dbReference type="EMBL" id="JAWLOF010000009">
    <property type="protein sequence ID" value="MDV7023807.1"/>
    <property type="molecule type" value="Genomic_DNA"/>
</dbReference>
<proteinExistence type="predicted"/>
<dbReference type="Proteomes" id="UP001187066">
    <property type="component" value="Unassembled WGS sequence"/>
</dbReference>
<gene>
    <name evidence="1" type="ORF">R4P48_14110</name>
</gene>
<evidence type="ECO:0000313" key="2">
    <source>
        <dbReference type="Proteomes" id="UP001187066"/>
    </source>
</evidence>
<keyword evidence="2" id="KW-1185">Reference proteome</keyword>
<dbReference type="GeneID" id="84665487"/>
<protein>
    <submittedName>
        <fullName evidence="1">Antitermination protein N</fullName>
    </submittedName>
</protein>
<dbReference type="Pfam" id="PF11438">
    <property type="entry name" value="N36"/>
    <property type="match status" value="1"/>
</dbReference>
<sequence length="88" mass="10153">MNSQERRRERRAQKQLQWKADNPLQVGINAKPGRTVFILNRNVDRVGKALIAQDTPYYDSANNCCMSETAQYAAGYRRQRKGVTHITK</sequence>
<dbReference type="RefSeq" id="WP_254486347.1">
    <property type="nucleotide sequence ID" value="NZ_CP100494.1"/>
</dbReference>
<evidence type="ECO:0000313" key="1">
    <source>
        <dbReference type="EMBL" id="MDV7023807.1"/>
    </source>
</evidence>